<feature type="compositionally biased region" description="Basic and acidic residues" evidence="2">
    <location>
        <begin position="771"/>
        <end position="783"/>
    </location>
</feature>
<dbReference type="GO" id="GO:0004135">
    <property type="term" value="F:amylo-alpha-1,6-glucosidase activity"/>
    <property type="evidence" value="ECO:0007669"/>
    <property type="project" value="InterPro"/>
</dbReference>
<dbReference type="CDD" id="cd11326">
    <property type="entry name" value="AmyAc_Glg_debranch"/>
    <property type="match status" value="1"/>
</dbReference>
<accession>A0A261FS86</accession>
<dbReference type="Proteomes" id="UP000216871">
    <property type="component" value="Unassembled WGS sequence"/>
</dbReference>
<dbReference type="EMBL" id="MWWW01000002">
    <property type="protein sequence ID" value="OZG61666.1"/>
    <property type="molecule type" value="Genomic_DNA"/>
</dbReference>
<dbReference type="Gene3D" id="2.60.40.10">
    <property type="entry name" value="Immunoglobulins"/>
    <property type="match status" value="1"/>
</dbReference>
<proteinExistence type="inferred from homology"/>
<dbReference type="SUPFAM" id="SSF51445">
    <property type="entry name" value="(Trans)glycosidases"/>
    <property type="match status" value="1"/>
</dbReference>
<keyword evidence="5" id="KW-1185">Reference proteome</keyword>
<evidence type="ECO:0000259" key="3">
    <source>
        <dbReference type="SMART" id="SM00642"/>
    </source>
</evidence>
<dbReference type="InterPro" id="IPR014756">
    <property type="entry name" value="Ig_E-set"/>
</dbReference>
<dbReference type="InterPro" id="IPR017853">
    <property type="entry name" value="GH"/>
</dbReference>
<dbReference type="SUPFAM" id="SSF51011">
    <property type="entry name" value="Glycosyl hydrolase domain"/>
    <property type="match status" value="1"/>
</dbReference>
<feature type="region of interest" description="Disordered" evidence="2">
    <location>
        <begin position="771"/>
        <end position="845"/>
    </location>
</feature>
<dbReference type="NCBIfam" id="TIGR02100">
    <property type="entry name" value="glgX_debranch"/>
    <property type="match status" value="1"/>
</dbReference>
<reference evidence="4 5" key="1">
    <citation type="journal article" date="2017" name="BMC Genomics">
        <title>Comparative genomic and phylogenomic analyses of the Bifidobacteriaceae family.</title>
        <authorList>
            <person name="Lugli G.A."/>
            <person name="Milani C."/>
            <person name="Turroni F."/>
            <person name="Duranti S."/>
            <person name="Mancabelli L."/>
            <person name="Mangifesta M."/>
            <person name="Ferrario C."/>
            <person name="Modesto M."/>
            <person name="Mattarelli P."/>
            <person name="Jiri K."/>
            <person name="van Sinderen D."/>
            <person name="Ventura M."/>
        </authorList>
    </citation>
    <scope>NUCLEOTIDE SEQUENCE [LARGE SCALE GENOMIC DNA]</scope>
    <source>
        <strain evidence="4 5">DSM 100196</strain>
    </source>
</reference>
<dbReference type="InterPro" id="IPR044505">
    <property type="entry name" value="GlgX_Isoamylase_N_E_set"/>
</dbReference>
<dbReference type="Gene3D" id="3.20.20.80">
    <property type="entry name" value="Glycosidases"/>
    <property type="match status" value="1"/>
</dbReference>
<protein>
    <submittedName>
        <fullName evidence="4">Glycogen debranching protein</fullName>
    </submittedName>
</protein>
<comment type="similarity">
    <text evidence="1">Belongs to the glycosyl hydrolase 13 family.</text>
</comment>
<dbReference type="SUPFAM" id="SSF81296">
    <property type="entry name" value="E set domains"/>
    <property type="match status" value="1"/>
</dbReference>
<dbReference type="InterPro" id="IPR011837">
    <property type="entry name" value="Glycogen_debranch_GlgX"/>
</dbReference>
<dbReference type="AlphaFoldDB" id="A0A261FS86"/>
<gene>
    <name evidence="4" type="ORF">BMYO_0180</name>
</gene>
<dbReference type="PANTHER" id="PTHR43002">
    <property type="entry name" value="GLYCOGEN DEBRANCHING ENZYME"/>
    <property type="match status" value="1"/>
</dbReference>
<dbReference type="CDD" id="cd02856">
    <property type="entry name" value="E_set_GDE_Isoamylase_N"/>
    <property type="match status" value="1"/>
</dbReference>
<dbReference type="InterPro" id="IPR006047">
    <property type="entry name" value="GH13_cat_dom"/>
</dbReference>
<feature type="domain" description="Glycosyl hydrolase family 13 catalytic" evidence="3">
    <location>
        <begin position="212"/>
        <end position="640"/>
    </location>
</feature>
<feature type="region of interest" description="Disordered" evidence="2">
    <location>
        <begin position="896"/>
        <end position="946"/>
    </location>
</feature>
<dbReference type="SMART" id="SM00642">
    <property type="entry name" value="Aamy"/>
    <property type="match status" value="1"/>
</dbReference>
<organism evidence="4 5">
    <name type="scientific">Bifidobacterium myosotis</name>
    <dbReference type="NCBI Taxonomy" id="1630166"/>
    <lineage>
        <taxon>Bacteria</taxon>
        <taxon>Bacillati</taxon>
        <taxon>Actinomycetota</taxon>
        <taxon>Actinomycetes</taxon>
        <taxon>Bifidobacteriales</taxon>
        <taxon>Bifidobacteriaceae</taxon>
        <taxon>Bifidobacterium</taxon>
    </lineage>
</organism>
<evidence type="ECO:0000313" key="5">
    <source>
        <dbReference type="Proteomes" id="UP000216871"/>
    </source>
</evidence>
<feature type="compositionally biased region" description="Polar residues" evidence="2">
    <location>
        <begin position="901"/>
        <end position="914"/>
    </location>
</feature>
<dbReference type="Pfam" id="PF00128">
    <property type="entry name" value="Alpha-amylase"/>
    <property type="match status" value="1"/>
</dbReference>
<sequence length="963" mass="106337">MRNPPLHRYATRPGFYFTDDGGADVVVRSETAGQVWLCVLESIDRPSAFFQDAIRLFSDPGSSFIRQIHEFPVCTRIIEHLYLRETLFRMTGPNYGLWYVHLPKAWDGMRYGYRVDGAWDPKHGVRFNPYKFLLDPYGKGVEGAMELDPAAFSYACEVQDRKVIGSAYGEMSTVDSLGHVPVSVAIDDRDIHKHVGDPDHPHVPWRKTVIYELHVKGFTANAPWLPEELRGTYAGLAHPITLAYLQNLGVTSIELLPIQAKQDELFLQEHGRHNYWGYSTLSYFSPEPSYATKAAQAKGATAVRLEVINMVRALHEAGFEVIMDVVYNHTCEGGVEGPTMCWRGLDDLAYYRHQKANPGRLEDTTGCGNTFDFTNTHVVTFAVDSLRYWAKRIGIDGFRFDLGVTLARLNGEFTQHHPFLYALRSDLLLGNLKLIMEPWDLGNLGWRTGQFSIPFAEWNDRFRDTARTFWLQDVDDSTDFGRTSLQEMATRLCGSADLFATDPGRGATASINFVTCHDGFTLTDLTRYNSKHNEANGENNNDGSSVNHSANFGVEGVTDAPEIIAAREQAAMNLTGMLMLSLGTPMMLAGDEFRNTQDGNNNAYCQDNDITWMSWDWLYSPHKTREMRRLETVSRLVSLRKSLDLYHHEDFFTRLTQLGLLKPSDRVKWFLPDGTPPKESDWFDLGVRSFTMRLLSNSEVDVCIVVNGVAEDRQFHLPSDSKWAPKWCSAEINGRWPAQGDRAAENETSEDISVWMQHVQNADETVRRLAEQARTQEETDRRLRAGSNASASTGASSDDRGDTGAIPDDVLTTEFGVVPARGDDGQLPNFPASEPGSGSDAVPDSTADAYQAANTGSDASTDAESLAERRTMQVTDALRAVGHAAAAAVSDDGIGQMPGFQRSSVDSATDSVSGAGSGLPGDGSVAPSGTSAAEAGMGTGTQANDAGTVWTMPALSITLMKQV</sequence>
<name>A0A261FS86_9BIFI</name>
<dbReference type="InterPro" id="IPR013783">
    <property type="entry name" value="Ig-like_fold"/>
</dbReference>
<comment type="caution">
    <text evidence="4">The sequence shown here is derived from an EMBL/GenBank/DDBJ whole genome shotgun (WGS) entry which is preliminary data.</text>
</comment>
<evidence type="ECO:0000256" key="1">
    <source>
        <dbReference type="ARBA" id="ARBA00008061"/>
    </source>
</evidence>
<evidence type="ECO:0000256" key="2">
    <source>
        <dbReference type="SAM" id="MobiDB-lite"/>
    </source>
</evidence>
<dbReference type="GO" id="GO:0005980">
    <property type="term" value="P:glycogen catabolic process"/>
    <property type="evidence" value="ECO:0007669"/>
    <property type="project" value="InterPro"/>
</dbReference>
<feature type="compositionally biased region" description="Low complexity" evidence="2">
    <location>
        <begin position="785"/>
        <end position="796"/>
    </location>
</feature>
<evidence type="ECO:0000313" key="4">
    <source>
        <dbReference type="EMBL" id="OZG61666.1"/>
    </source>
</evidence>